<protein>
    <recommendedName>
        <fullName evidence="3">DUF2237 domain-containing protein</fullName>
    </recommendedName>
</protein>
<sequence>MFSRRIIASLRAPTLPIRPPSKLTVNQHRYFALHRQSTMPNSHASTQLNVYGEPMSTCCTNPMTGFFRTGSCETDEVNDVGIHTVCVRITSAFLDHQKELGNDLKTPRKEFGFPGLKDGDRWCVCARRWKQSIDDGVVAKVILQSTHIKTLRVLGMSVQDLQQYSE</sequence>
<accession>A0A507FCF9</accession>
<dbReference type="EMBL" id="QEAP01000163">
    <property type="protein sequence ID" value="TPX73822.1"/>
    <property type="molecule type" value="Genomic_DNA"/>
</dbReference>
<dbReference type="STRING" id="246404.A0A507FCF9"/>
<dbReference type="Pfam" id="PF09996">
    <property type="entry name" value="DUF2237"/>
    <property type="match status" value="1"/>
</dbReference>
<dbReference type="PANTHER" id="PTHR37466">
    <property type="entry name" value="SLR1628 PROTEIN"/>
    <property type="match status" value="1"/>
</dbReference>
<gene>
    <name evidence="1" type="ORF">CcCBS67573_g04919</name>
</gene>
<dbReference type="Proteomes" id="UP000320333">
    <property type="component" value="Unassembled WGS sequence"/>
</dbReference>
<dbReference type="AlphaFoldDB" id="A0A507FCF9"/>
<evidence type="ECO:0000313" key="2">
    <source>
        <dbReference type="Proteomes" id="UP000320333"/>
    </source>
</evidence>
<dbReference type="PANTHER" id="PTHR37466:SF1">
    <property type="entry name" value="SLR1628 PROTEIN"/>
    <property type="match status" value="1"/>
</dbReference>
<reference evidence="1 2" key="1">
    <citation type="journal article" date="2019" name="Sci. Rep.">
        <title>Comparative genomics of chytrid fungi reveal insights into the obligate biotrophic and pathogenic lifestyle of Synchytrium endobioticum.</title>
        <authorList>
            <person name="van de Vossenberg B.T.L.H."/>
            <person name="Warris S."/>
            <person name="Nguyen H.D.T."/>
            <person name="van Gent-Pelzer M.P.E."/>
            <person name="Joly D.L."/>
            <person name="van de Geest H.C."/>
            <person name="Bonants P.J.M."/>
            <person name="Smith D.S."/>
            <person name="Levesque C.A."/>
            <person name="van der Lee T.A.J."/>
        </authorList>
    </citation>
    <scope>NUCLEOTIDE SEQUENCE [LARGE SCALE GENOMIC DNA]</scope>
    <source>
        <strain evidence="1 2">CBS 675.73</strain>
    </source>
</reference>
<dbReference type="Gene3D" id="3.30.56.110">
    <property type="entry name" value="Protein of unknown function DUF2237"/>
    <property type="match status" value="1"/>
</dbReference>
<name>A0A507FCF9_9FUNG</name>
<dbReference type="OrthoDB" id="1517790at2759"/>
<proteinExistence type="predicted"/>
<comment type="caution">
    <text evidence="1">The sequence shown here is derived from an EMBL/GenBank/DDBJ whole genome shotgun (WGS) entry which is preliminary data.</text>
</comment>
<evidence type="ECO:0008006" key="3">
    <source>
        <dbReference type="Google" id="ProtNLM"/>
    </source>
</evidence>
<keyword evidence="2" id="KW-1185">Reference proteome</keyword>
<organism evidence="1 2">
    <name type="scientific">Chytriomyces confervae</name>
    <dbReference type="NCBI Taxonomy" id="246404"/>
    <lineage>
        <taxon>Eukaryota</taxon>
        <taxon>Fungi</taxon>
        <taxon>Fungi incertae sedis</taxon>
        <taxon>Chytridiomycota</taxon>
        <taxon>Chytridiomycota incertae sedis</taxon>
        <taxon>Chytridiomycetes</taxon>
        <taxon>Chytridiales</taxon>
        <taxon>Chytriomycetaceae</taxon>
        <taxon>Chytriomyces</taxon>
    </lineage>
</organism>
<dbReference type="InterPro" id="IPR018714">
    <property type="entry name" value="DUF2237"/>
</dbReference>
<evidence type="ECO:0000313" key="1">
    <source>
        <dbReference type="EMBL" id="TPX73822.1"/>
    </source>
</evidence>